<evidence type="ECO:0000313" key="2">
    <source>
        <dbReference type="EMBL" id="NIK86895.1"/>
    </source>
</evidence>
<dbReference type="EMBL" id="JAASRM010000001">
    <property type="protein sequence ID" value="NIK86895.1"/>
    <property type="molecule type" value="Genomic_DNA"/>
</dbReference>
<dbReference type="AlphaFoldDB" id="A0A846MUI3"/>
<evidence type="ECO:0008006" key="4">
    <source>
        <dbReference type="Google" id="ProtNLM"/>
    </source>
</evidence>
<accession>A0A846MUI3</accession>
<feature type="chain" id="PRO_5032621241" description="Capsule assembly Wzi family protein" evidence="1">
    <location>
        <begin position="23"/>
        <end position="488"/>
    </location>
</feature>
<dbReference type="Gene3D" id="2.40.160.130">
    <property type="entry name" value="Capsule assembly protein Wzi"/>
    <property type="match status" value="1"/>
</dbReference>
<dbReference type="RefSeq" id="WP_167080003.1">
    <property type="nucleotide sequence ID" value="NZ_BAAADC010000001.1"/>
</dbReference>
<reference evidence="2 3" key="1">
    <citation type="submission" date="2020-03" db="EMBL/GenBank/DDBJ databases">
        <title>Genomic Encyclopedia of Type Strains, Phase IV (KMG-IV): sequencing the most valuable type-strain genomes for metagenomic binning, comparative biology and taxonomic classification.</title>
        <authorList>
            <person name="Goeker M."/>
        </authorList>
    </citation>
    <scope>NUCLEOTIDE SEQUENCE [LARGE SCALE GENOMIC DNA]</scope>
    <source>
        <strain evidence="2 3">DSM 19867</strain>
    </source>
</reference>
<sequence length="488" mass="53716">MRALRFVASLGTWAGLAGAAFAGNWTDIQDAQLRSDIELLASAGLIDNIAMHWPLPWQGLKDSLETAGGLGTQPGYIQNVADRVLQQSASATQRDHLRTELFWDATGSPAVVRGYGALGRATLQSQVSMEYMWRDTTVHLSLGAQSVNKFDHQVFVPDGSYIAQRLGDTYIYAGYLQHWWGPGWISALPLSTNARPIPQIGISRVSTEAFESPWLSWLGPWHFEFFVGVLDGPRVAHNTIYDGLRFAFNPLPGLEIGVSRTDMMCGSGHPCKPIAGYFDPRNDPSHTDIVNDEGSIDIRYTGAFKGLNYSVYTQLLNEDTNPFVHSGTAHLYGASVWHGFDDVIGRLTVEYADSTASMNMFGGSAWHGAVYNNYSYIDGMRYRGRTLGFSLDSDSRLMTVQASLTDAAQRSFTLTYSRVRISDPLNSSGNVVTTSPVSYNLGQARFSLPLRFTGQNVRLDLEGRFQDDQPRPNRGSMATAEAALRIGL</sequence>
<keyword evidence="1" id="KW-0732">Signal</keyword>
<comment type="caution">
    <text evidence="2">The sequence shown here is derived from an EMBL/GenBank/DDBJ whole genome shotgun (WGS) entry which is preliminary data.</text>
</comment>
<dbReference type="Pfam" id="PF14052">
    <property type="entry name" value="Caps_assemb_Wzi"/>
    <property type="match status" value="1"/>
</dbReference>
<keyword evidence="3" id="KW-1185">Reference proteome</keyword>
<evidence type="ECO:0000256" key="1">
    <source>
        <dbReference type="SAM" id="SignalP"/>
    </source>
</evidence>
<dbReference type="InterPro" id="IPR038636">
    <property type="entry name" value="Wzi_sf"/>
</dbReference>
<name>A0A846MUI3_9PROT</name>
<dbReference type="InterPro" id="IPR026950">
    <property type="entry name" value="Caps_assemb_Wzi"/>
</dbReference>
<proteinExistence type="predicted"/>
<feature type="signal peptide" evidence="1">
    <location>
        <begin position="1"/>
        <end position="22"/>
    </location>
</feature>
<evidence type="ECO:0000313" key="3">
    <source>
        <dbReference type="Proteomes" id="UP000570514"/>
    </source>
</evidence>
<dbReference type="Proteomes" id="UP000570514">
    <property type="component" value="Unassembled WGS sequence"/>
</dbReference>
<organism evidence="2 3">
    <name type="scientific">Rhizomicrobium palustre</name>
    <dbReference type="NCBI Taxonomy" id="189966"/>
    <lineage>
        <taxon>Bacteria</taxon>
        <taxon>Pseudomonadati</taxon>
        <taxon>Pseudomonadota</taxon>
        <taxon>Alphaproteobacteria</taxon>
        <taxon>Micropepsales</taxon>
        <taxon>Micropepsaceae</taxon>
        <taxon>Rhizomicrobium</taxon>
    </lineage>
</organism>
<protein>
    <recommendedName>
        <fullName evidence="4">Capsule assembly Wzi family protein</fullName>
    </recommendedName>
</protein>
<gene>
    <name evidence="2" type="ORF">FHS83_000213</name>
</gene>